<keyword evidence="15" id="KW-1185">Reference proteome</keyword>
<dbReference type="InParanoid" id="A0A3N4LN60"/>
<gene>
    <name evidence="14" type="ORF">L211DRAFT_785259</name>
</gene>
<keyword evidence="9 12" id="KW-0472">Membrane</keyword>
<dbReference type="Pfam" id="PF00018">
    <property type="entry name" value="SH3_1"/>
    <property type="match status" value="1"/>
</dbReference>
<feature type="transmembrane region" description="Helical" evidence="12">
    <location>
        <begin position="132"/>
        <end position="152"/>
    </location>
</feature>
<feature type="transmembrane region" description="Helical" evidence="12">
    <location>
        <begin position="73"/>
        <end position="94"/>
    </location>
</feature>
<keyword evidence="6 12" id="KW-0812">Transmembrane</keyword>
<dbReference type="GO" id="GO:0005886">
    <property type="term" value="C:plasma membrane"/>
    <property type="evidence" value="ECO:0007669"/>
    <property type="project" value="UniProtKB-SubCell"/>
</dbReference>
<evidence type="ECO:0000256" key="9">
    <source>
        <dbReference type="ARBA" id="ARBA00023136"/>
    </source>
</evidence>
<keyword evidence="8" id="KW-0346">Stress response</keyword>
<keyword evidence="7 12" id="KW-1133">Transmembrane helix</keyword>
<dbReference type="GO" id="GO:0007232">
    <property type="term" value="P:osmosensory signaling pathway via Sho1 osmosensor"/>
    <property type="evidence" value="ECO:0007669"/>
    <property type="project" value="UniProtKB-ARBA"/>
</dbReference>
<dbReference type="AlphaFoldDB" id="A0A3N4LN60"/>
<dbReference type="STRING" id="1051890.A0A3N4LN60"/>
<evidence type="ECO:0000256" key="1">
    <source>
        <dbReference type="ARBA" id="ARBA00004651"/>
    </source>
</evidence>
<evidence type="ECO:0000313" key="15">
    <source>
        <dbReference type="Proteomes" id="UP000267821"/>
    </source>
</evidence>
<feature type="region of interest" description="Disordered" evidence="11">
    <location>
        <begin position="172"/>
        <end position="195"/>
    </location>
</feature>
<feature type="compositionally biased region" description="Polar residues" evidence="11">
    <location>
        <begin position="181"/>
        <end position="195"/>
    </location>
</feature>
<feature type="domain" description="SH3" evidence="13">
    <location>
        <begin position="242"/>
        <end position="302"/>
    </location>
</feature>
<dbReference type="PROSITE" id="PS50002">
    <property type="entry name" value="SH3"/>
    <property type="match status" value="1"/>
</dbReference>
<evidence type="ECO:0000256" key="7">
    <source>
        <dbReference type="ARBA" id="ARBA00022989"/>
    </source>
</evidence>
<comment type="subcellular location">
    <subcellularLocation>
        <location evidence="1">Cell membrane</location>
        <topology evidence="1">Multi-pass membrane protein</topology>
    </subcellularLocation>
</comment>
<evidence type="ECO:0000256" key="4">
    <source>
        <dbReference type="ARBA" id="ARBA00022443"/>
    </source>
</evidence>
<feature type="transmembrane region" description="Helical" evidence="12">
    <location>
        <begin position="100"/>
        <end position="120"/>
    </location>
</feature>
<feature type="compositionally biased region" description="Polar residues" evidence="11">
    <location>
        <begin position="8"/>
        <end position="21"/>
    </location>
</feature>
<dbReference type="OrthoDB" id="5983572at2759"/>
<evidence type="ECO:0000256" key="10">
    <source>
        <dbReference type="PROSITE-ProRule" id="PRU00192"/>
    </source>
</evidence>
<sequence>MQFYASIPSPSISKMNGQDPSQRGGPYGSNRFDFGNIAGDPFALATISVSMIAWLIATVGSVIAQTQSKINTFIWWTIAYQMCCLLAVTFVIGYSSHHRYSMAIVGYLAAGLVNTSLAADRLVASTFPAREAAAAGFILFAMVQIVWIGYFGQNMSPPTGYDSYAMGKDKSSSGYPYGSNRPETSTSSHHTPQMYTSAQLGGNFETSVANRIASGTTPPASTPTPGQSAAPAAEQEVAQPTEYPYRAQAMYNYEANPEDANEISFQKHEVLDVWDVSGRWWQARKTNGETGIAPSNYLVLLS</sequence>
<reference evidence="14 15" key="1">
    <citation type="journal article" date="2018" name="Nat. Ecol. Evol.">
        <title>Pezizomycetes genomes reveal the molecular basis of ectomycorrhizal truffle lifestyle.</title>
        <authorList>
            <person name="Murat C."/>
            <person name="Payen T."/>
            <person name="Noel B."/>
            <person name="Kuo A."/>
            <person name="Morin E."/>
            <person name="Chen J."/>
            <person name="Kohler A."/>
            <person name="Krizsan K."/>
            <person name="Balestrini R."/>
            <person name="Da Silva C."/>
            <person name="Montanini B."/>
            <person name="Hainaut M."/>
            <person name="Levati E."/>
            <person name="Barry K.W."/>
            <person name="Belfiori B."/>
            <person name="Cichocki N."/>
            <person name="Clum A."/>
            <person name="Dockter R.B."/>
            <person name="Fauchery L."/>
            <person name="Guy J."/>
            <person name="Iotti M."/>
            <person name="Le Tacon F."/>
            <person name="Lindquist E.A."/>
            <person name="Lipzen A."/>
            <person name="Malagnac F."/>
            <person name="Mello A."/>
            <person name="Molinier V."/>
            <person name="Miyauchi S."/>
            <person name="Poulain J."/>
            <person name="Riccioni C."/>
            <person name="Rubini A."/>
            <person name="Sitrit Y."/>
            <person name="Splivallo R."/>
            <person name="Traeger S."/>
            <person name="Wang M."/>
            <person name="Zifcakova L."/>
            <person name="Wipf D."/>
            <person name="Zambonelli A."/>
            <person name="Paolocci F."/>
            <person name="Nowrousian M."/>
            <person name="Ottonello S."/>
            <person name="Baldrian P."/>
            <person name="Spatafora J.W."/>
            <person name="Henrissat B."/>
            <person name="Nagy L.G."/>
            <person name="Aury J.M."/>
            <person name="Wincker P."/>
            <person name="Grigoriev I.V."/>
            <person name="Bonfante P."/>
            <person name="Martin F.M."/>
        </authorList>
    </citation>
    <scope>NUCLEOTIDE SEQUENCE [LARGE SCALE GENOMIC DNA]</scope>
    <source>
        <strain evidence="14 15">ATCC MYA-4762</strain>
    </source>
</reference>
<organism evidence="14 15">
    <name type="scientific">Terfezia boudieri ATCC MYA-4762</name>
    <dbReference type="NCBI Taxonomy" id="1051890"/>
    <lineage>
        <taxon>Eukaryota</taxon>
        <taxon>Fungi</taxon>
        <taxon>Dikarya</taxon>
        <taxon>Ascomycota</taxon>
        <taxon>Pezizomycotina</taxon>
        <taxon>Pezizomycetes</taxon>
        <taxon>Pezizales</taxon>
        <taxon>Pezizaceae</taxon>
        <taxon>Terfezia</taxon>
    </lineage>
</organism>
<dbReference type="InterPro" id="IPR035522">
    <property type="entry name" value="Sho1_SH3"/>
</dbReference>
<dbReference type="Gene3D" id="2.30.30.40">
    <property type="entry name" value="SH3 Domains"/>
    <property type="match status" value="1"/>
</dbReference>
<comment type="subunit">
    <text evidence="3">Forms homooligomers.</text>
</comment>
<dbReference type="PRINTS" id="PR00452">
    <property type="entry name" value="SH3DOMAIN"/>
</dbReference>
<evidence type="ECO:0000256" key="5">
    <source>
        <dbReference type="ARBA" id="ARBA00022475"/>
    </source>
</evidence>
<dbReference type="InterPro" id="IPR036028">
    <property type="entry name" value="SH3-like_dom_sf"/>
</dbReference>
<feature type="compositionally biased region" description="Low complexity" evidence="11">
    <location>
        <begin position="213"/>
        <end position="237"/>
    </location>
</feature>
<evidence type="ECO:0000256" key="2">
    <source>
        <dbReference type="ARBA" id="ARBA00009739"/>
    </source>
</evidence>
<feature type="region of interest" description="Disordered" evidence="11">
    <location>
        <begin position="1"/>
        <end position="23"/>
    </location>
</feature>
<dbReference type="SMART" id="SM00326">
    <property type="entry name" value="SH3"/>
    <property type="match status" value="1"/>
</dbReference>
<comment type="similarity">
    <text evidence="2">Belongs to the SHO1 family.</text>
</comment>
<evidence type="ECO:0000256" key="12">
    <source>
        <dbReference type="SAM" id="Phobius"/>
    </source>
</evidence>
<accession>A0A3N4LN60</accession>
<protein>
    <recommendedName>
        <fullName evidence="13">SH3 domain-containing protein</fullName>
    </recommendedName>
</protein>
<dbReference type="FunFam" id="2.30.30.40:FF:000213">
    <property type="entry name" value="High osmolarity signaling protein SHO1"/>
    <property type="match status" value="1"/>
</dbReference>
<feature type="region of interest" description="Disordered" evidence="11">
    <location>
        <begin position="212"/>
        <end position="237"/>
    </location>
</feature>
<dbReference type="CDD" id="cd11855">
    <property type="entry name" value="SH3_Sho1p"/>
    <property type="match status" value="1"/>
</dbReference>
<evidence type="ECO:0000259" key="13">
    <source>
        <dbReference type="PROSITE" id="PS50002"/>
    </source>
</evidence>
<proteinExistence type="inferred from homology"/>
<evidence type="ECO:0000256" key="6">
    <source>
        <dbReference type="ARBA" id="ARBA00022692"/>
    </source>
</evidence>
<dbReference type="SUPFAM" id="SSF50044">
    <property type="entry name" value="SH3-domain"/>
    <property type="match status" value="1"/>
</dbReference>
<name>A0A3N4LN60_9PEZI</name>
<evidence type="ECO:0000256" key="8">
    <source>
        <dbReference type="ARBA" id="ARBA00023016"/>
    </source>
</evidence>
<dbReference type="FunCoup" id="A0A3N4LN60">
    <property type="interactions" value="124"/>
</dbReference>
<keyword evidence="4 10" id="KW-0728">SH3 domain</keyword>
<evidence type="ECO:0000256" key="11">
    <source>
        <dbReference type="SAM" id="MobiDB-lite"/>
    </source>
</evidence>
<keyword evidence="5" id="KW-1003">Cell membrane</keyword>
<dbReference type="InterPro" id="IPR001452">
    <property type="entry name" value="SH3_domain"/>
</dbReference>
<dbReference type="Proteomes" id="UP000267821">
    <property type="component" value="Unassembled WGS sequence"/>
</dbReference>
<evidence type="ECO:0000256" key="3">
    <source>
        <dbReference type="ARBA" id="ARBA00011175"/>
    </source>
</evidence>
<evidence type="ECO:0000313" key="14">
    <source>
        <dbReference type="EMBL" id="RPB24353.1"/>
    </source>
</evidence>
<feature type="transmembrane region" description="Helical" evidence="12">
    <location>
        <begin position="42"/>
        <end position="64"/>
    </location>
</feature>
<dbReference type="EMBL" id="ML121542">
    <property type="protein sequence ID" value="RPB24353.1"/>
    <property type="molecule type" value="Genomic_DNA"/>
</dbReference>